<dbReference type="Pfam" id="PF02386">
    <property type="entry name" value="TrkH"/>
    <property type="match status" value="1"/>
</dbReference>
<reference evidence="10" key="1">
    <citation type="submission" date="2020-10" db="EMBL/GenBank/DDBJ databases">
        <authorList>
            <person name="Gilroy R."/>
        </authorList>
    </citation>
    <scope>NUCLEOTIDE SEQUENCE</scope>
    <source>
        <strain evidence="10">10406</strain>
    </source>
</reference>
<evidence type="ECO:0000256" key="8">
    <source>
        <dbReference type="SAM" id="MobiDB-lite"/>
    </source>
</evidence>
<dbReference type="EMBL" id="DVOE01000088">
    <property type="protein sequence ID" value="HIU99356.1"/>
    <property type="molecule type" value="Genomic_DNA"/>
</dbReference>
<dbReference type="Proteomes" id="UP000886857">
    <property type="component" value="Unassembled WGS sequence"/>
</dbReference>
<evidence type="ECO:0000256" key="7">
    <source>
        <dbReference type="ARBA" id="ARBA00023136"/>
    </source>
</evidence>
<feature type="transmembrane region" description="Helical" evidence="9">
    <location>
        <begin position="336"/>
        <end position="356"/>
    </location>
</feature>
<dbReference type="PANTHER" id="PTHR32024">
    <property type="entry name" value="TRK SYSTEM POTASSIUM UPTAKE PROTEIN TRKG-RELATED"/>
    <property type="match status" value="1"/>
</dbReference>
<evidence type="ECO:0000256" key="4">
    <source>
        <dbReference type="ARBA" id="ARBA00022692"/>
    </source>
</evidence>
<feature type="transmembrane region" description="Helical" evidence="9">
    <location>
        <begin position="377"/>
        <end position="398"/>
    </location>
</feature>
<feature type="transmembrane region" description="Helical" evidence="9">
    <location>
        <begin position="433"/>
        <end position="454"/>
    </location>
</feature>
<feature type="transmembrane region" description="Helical" evidence="9">
    <location>
        <begin position="92"/>
        <end position="122"/>
    </location>
</feature>
<reference evidence="10" key="2">
    <citation type="journal article" date="2021" name="PeerJ">
        <title>Extensive microbial diversity within the chicken gut microbiome revealed by metagenomics and culture.</title>
        <authorList>
            <person name="Gilroy R."/>
            <person name="Ravi A."/>
            <person name="Getino M."/>
            <person name="Pursley I."/>
            <person name="Horton D.L."/>
            <person name="Alikhan N.F."/>
            <person name="Baker D."/>
            <person name="Gharbi K."/>
            <person name="Hall N."/>
            <person name="Watson M."/>
            <person name="Adriaenssens E.M."/>
            <person name="Foster-Nyarko E."/>
            <person name="Jarju S."/>
            <person name="Secka A."/>
            <person name="Antonio M."/>
            <person name="Oren A."/>
            <person name="Chaudhuri R.R."/>
            <person name="La Ragione R."/>
            <person name="Hildebrand F."/>
            <person name="Pallen M.J."/>
        </authorList>
    </citation>
    <scope>NUCLEOTIDE SEQUENCE</scope>
    <source>
        <strain evidence="10">10406</strain>
    </source>
</reference>
<organism evidence="10 11">
    <name type="scientific">Candidatus Limadaptatus stercoripullorum</name>
    <dbReference type="NCBI Taxonomy" id="2840846"/>
    <lineage>
        <taxon>Bacteria</taxon>
        <taxon>Bacillati</taxon>
        <taxon>Bacillota</taxon>
        <taxon>Clostridia</taxon>
        <taxon>Eubacteriales</taxon>
        <taxon>Candidatus Limadaptatus</taxon>
    </lineage>
</organism>
<keyword evidence="4 9" id="KW-0812">Transmembrane</keyword>
<dbReference type="PANTHER" id="PTHR32024:SF1">
    <property type="entry name" value="KTR SYSTEM POTASSIUM UPTAKE PROTEIN B"/>
    <property type="match status" value="1"/>
</dbReference>
<evidence type="ECO:0000256" key="6">
    <source>
        <dbReference type="ARBA" id="ARBA00023065"/>
    </source>
</evidence>
<feature type="transmembrane region" description="Helical" evidence="9">
    <location>
        <begin position="67"/>
        <end position="86"/>
    </location>
</feature>
<comment type="subcellular location">
    <subcellularLocation>
        <location evidence="1">Cell membrane</location>
        <topology evidence="1">Multi-pass membrane protein</topology>
    </subcellularLocation>
</comment>
<dbReference type="GO" id="GO:0005886">
    <property type="term" value="C:plasma membrane"/>
    <property type="evidence" value="ECO:0007669"/>
    <property type="project" value="UniProtKB-SubCell"/>
</dbReference>
<evidence type="ECO:0000256" key="2">
    <source>
        <dbReference type="ARBA" id="ARBA00022448"/>
    </source>
</evidence>
<feature type="transmembrane region" description="Helical" evidence="9">
    <location>
        <begin position="153"/>
        <end position="172"/>
    </location>
</feature>
<keyword evidence="6" id="KW-0406">Ion transport</keyword>
<name>A0A9D1NA55_9FIRM</name>
<feature type="transmembrane region" description="Helical" evidence="9">
    <location>
        <begin position="257"/>
        <end position="276"/>
    </location>
</feature>
<feature type="transmembrane region" description="Helical" evidence="9">
    <location>
        <begin position="35"/>
        <end position="55"/>
    </location>
</feature>
<comment type="caution">
    <text evidence="10">The sequence shown here is derived from an EMBL/GenBank/DDBJ whole genome shotgun (WGS) entry which is preliminary data.</text>
</comment>
<proteinExistence type="predicted"/>
<evidence type="ECO:0000256" key="3">
    <source>
        <dbReference type="ARBA" id="ARBA00022475"/>
    </source>
</evidence>
<keyword evidence="5 9" id="KW-1133">Transmembrane helix</keyword>
<keyword evidence="3" id="KW-1003">Cell membrane</keyword>
<dbReference type="AlphaFoldDB" id="A0A9D1NA55"/>
<accession>A0A9D1NA55</accession>
<dbReference type="GO" id="GO:0008324">
    <property type="term" value="F:monoatomic cation transmembrane transporter activity"/>
    <property type="evidence" value="ECO:0007669"/>
    <property type="project" value="InterPro"/>
</dbReference>
<evidence type="ECO:0000256" key="5">
    <source>
        <dbReference type="ARBA" id="ARBA00022989"/>
    </source>
</evidence>
<evidence type="ECO:0000256" key="9">
    <source>
        <dbReference type="SAM" id="Phobius"/>
    </source>
</evidence>
<evidence type="ECO:0000313" key="10">
    <source>
        <dbReference type="EMBL" id="HIU99356.1"/>
    </source>
</evidence>
<sequence>MTESRPTLSPREAGQSRPQDGRSPSGRKPRKLSTAQILAIGYFGIILFGTFLLALPISSRSGEWTDFFDALLTATSATCVTGLIAVPTAVHWNAFGIIVIILLIQIGGLGFMTFVTLFSFALGRRIGLYERTLLEQSAGAFSKGGIVRLVKRILIFTFSVELIGAALLAIPFCRDYGAGMGIGMALFHSVSAFCNAGFDILGTAQNPFASLTAYSGNAIVNFTICGLILVGGMGYVVWSDIWDKRFRYRRFRLHTRIVLCASVIIVFLPTLLLFLFEHNTEILAGKSAWERFLICFFQAVTPRTAGFNTVDIAALTDSSKLLIMILMFIGGNSGSTAGGIKVTTLVVILFSLYSSMRNQKEIVIGKRSLDLSLAKQAMALFTIYLFIVLAATMIICAIEPFGVLDVAFECVSAIGTVGLTTGITPLLSKGSEFIISLLMYAGRLGVLTLATAMMESKVKPLTKRPTEKILIG</sequence>
<protein>
    <submittedName>
        <fullName evidence="10">Trk family potassium uptake protein</fullName>
    </submittedName>
</protein>
<evidence type="ECO:0000256" key="1">
    <source>
        <dbReference type="ARBA" id="ARBA00004651"/>
    </source>
</evidence>
<dbReference type="InterPro" id="IPR003445">
    <property type="entry name" value="Cat_transpt"/>
</dbReference>
<keyword evidence="2" id="KW-0813">Transport</keyword>
<feature type="transmembrane region" description="Helical" evidence="9">
    <location>
        <begin position="218"/>
        <end position="237"/>
    </location>
</feature>
<keyword evidence="7 9" id="KW-0472">Membrane</keyword>
<evidence type="ECO:0000313" key="11">
    <source>
        <dbReference type="Proteomes" id="UP000886857"/>
    </source>
</evidence>
<feature type="region of interest" description="Disordered" evidence="8">
    <location>
        <begin position="1"/>
        <end position="30"/>
    </location>
</feature>
<gene>
    <name evidence="10" type="ORF">IAC73_05900</name>
</gene>
<dbReference type="GO" id="GO:0030001">
    <property type="term" value="P:metal ion transport"/>
    <property type="evidence" value="ECO:0007669"/>
    <property type="project" value="UniProtKB-ARBA"/>
</dbReference>